<protein>
    <submittedName>
        <fullName evidence="1">Uncharacterized protein</fullName>
    </submittedName>
</protein>
<sequence length="59" mass="6479">LEASLFPSYCWLWFFTASGGGGSLKTRMFSSTQTLTSKRILDPTQTGSQYQGPLQLSSL</sequence>
<name>A0A1A8N368_9TELE</name>
<dbReference type="EMBL" id="HAEG01000097">
    <property type="protein sequence ID" value="SBR63301.1"/>
    <property type="molecule type" value="Transcribed_RNA"/>
</dbReference>
<proteinExistence type="predicted"/>
<reference evidence="1" key="2">
    <citation type="submission" date="2016-06" db="EMBL/GenBank/DDBJ databases">
        <title>The genome of a short-lived fish provides insights into sex chromosome evolution and the genetic control of aging.</title>
        <authorList>
            <person name="Reichwald K."/>
            <person name="Felder M."/>
            <person name="Petzold A."/>
            <person name="Koch P."/>
            <person name="Groth M."/>
            <person name="Platzer M."/>
        </authorList>
    </citation>
    <scope>NUCLEOTIDE SEQUENCE</scope>
    <source>
        <tissue evidence="1">Brain</tissue>
    </source>
</reference>
<organism evidence="1">
    <name type="scientific">Nothobranchius pienaari</name>
    <dbReference type="NCBI Taxonomy" id="704102"/>
    <lineage>
        <taxon>Eukaryota</taxon>
        <taxon>Metazoa</taxon>
        <taxon>Chordata</taxon>
        <taxon>Craniata</taxon>
        <taxon>Vertebrata</taxon>
        <taxon>Euteleostomi</taxon>
        <taxon>Actinopterygii</taxon>
        <taxon>Neopterygii</taxon>
        <taxon>Teleostei</taxon>
        <taxon>Neoteleostei</taxon>
        <taxon>Acanthomorphata</taxon>
        <taxon>Ovalentaria</taxon>
        <taxon>Atherinomorphae</taxon>
        <taxon>Cyprinodontiformes</taxon>
        <taxon>Nothobranchiidae</taxon>
        <taxon>Nothobranchius</taxon>
    </lineage>
</organism>
<dbReference type="AlphaFoldDB" id="A0A1A8N368"/>
<evidence type="ECO:0000313" key="1">
    <source>
        <dbReference type="EMBL" id="SBR63301.1"/>
    </source>
</evidence>
<reference evidence="1" key="1">
    <citation type="submission" date="2016-05" db="EMBL/GenBank/DDBJ databases">
        <authorList>
            <person name="Lavstsen T."/>
            <person name="Jespersen J.S."/>
        </authorList>
    </citation>
    <scope>NUCLEOTIDE SEQUENCE</scope>
    <source>
        <tissue evidence="1">Brain</tissue>
    </source>
</reference>
<gene>
    <name evidence="1" type="primary">Nfu_g_1_004015</name>
</gene>
<feature type="non-terminal residue" evidence="1">
    <location>
        <position position="1"/>
    </location>
</feature>
<accession>A0A1A8N368</accession>